<dbReference type="NCBIfam" id="NF033429">
    <property type="entry name" value="ImuA_translesion"/>
    <property type="match status" value="1"/>
</dbReference>
<dbReference type="InterPro" id="IPR017166">
    <property type="entry name" value="UCP037290"/>
</dbReference>
<organism evidence="1 2">
    <name type="scientific">Fluctibacter halophilus</name>
    <dbReference type="NCBI Taxonomy" id="226011"/>
    <lineage>
        <taxon>Bacteria</taxon>
        <taxon>Pseudomonadati</taxon>
        <taxon>Pseudomonadota</taxon>
        <taxon>Gammaproteobacteria</taxon>
        <taxon>Alteromonadales</taxon>
        <taxon>Alteromonadaceae</taxon>
        <taxon>Fluctibacter</taxon>
    </lineage>
</organism>
<accession>A0ABS8GAB4</accession>
<dbReference type="EMBL" id="JAJEWP010000005">
    <property type="protein sequence ID" value="MCC2617495.1"/>
    <property type="molecule type" value="Genomic_DNA"/>
</dbReference>
<reference evidence="1 2" key="1">
    <citation type="submission" date="2021-10" db="EMBL/GenBank/DDBJ databases">
        <title>Draft genome of Aestuariibacter halophilus JC2043.</title>
        <authorList>
            <person name="Emsley S.A."/>
            <person name="Pfannmuller K.M."/>
            <person name="Ushijima B."/>
            <person name="Saw J.H."/>
            <person name="Videau P."/>
        </authorList>
    </citation>
    <scope>NUCLEOTIDE SEQUENCE [LARGE SCALE GENOMIC DNA]</scope>
    <source>
        <strain evidence="1 2">JC2043</strain>
    </source>
</reference>
<dbReference type="Proteomes" id="UP001520878">
    <property type="component" value="Unassembled WGS sequence"/>
</dbReference>
<dbReference type="Pfam" id="PF03846">
    <property type="entry name" value="SulA"/>
    <property type="match status" value="1"/>
</dbReference>
<dbReference type="InterPro" id="IPR027417">
    <property type="entry name" value="P-loop_NTPase"/>
</dbReference>
<comment type="caution">
    <text evidence="1">The sequence shown here is derived from an EMBL/GenBank/DDBJ whole genome shotgun (WGS) entry which is preliminary data.</text>
</comment>
<sequence>MNMTLEEMKQKQLVWQARQQATVRPAKGSGFSGLDRLLDGGLPERGMIDLHTPLGIGELRLLLPTLQLRHHDERLLIFIAPPHALCATFWQSADIALDRVLIIQPNSTAERLWAAEQCLRSGCCHSVLCWYQGVTVAQSKRLQLAAEQGDALYIQLQSPNARTHSLPVPLALSLSPDEQGLAITLRKQRGGVANRHIRVNMASRWPDLMRIRKNTNNVIAFPQSRTG</sequence>
<keyword evidence="2" id="KW-1185">Reference proteome</keyword>
<evidence type="ECO:0000313" key="2">
    <source>
        <dbReference type="Proteomes" id="UP001520878"/>
    </source>
</evidence>
<dbReference type="PIRSF" id="PIRSF037290">
    <property type="entry name" value="UCP037290"/>
    <property type="match status" value="1"/>
</dbReference>
<dbReference type="Gene3D" id="3.40.50.300">
    <property type="entry name" value="P-loop containing nucleotide triphosphate hydrolases"/>
    <property type="match status" value="1"/>
</dbReference>
<name>A0ABS8GAB4_9ALTE</name>
<dbReference type="RefSeq" id="WP_229161698.1">
    <property type="nucleotide sequence ID" value="NZ_JAJEWP010000005.1"/>
</dbReference>
<protein>
    <submittedName>
        <fullName evidence="1">Translesion DNA synthesis-associated protein ImuA</fullName>
    </submittedName>
</protein>
<dbReference type="InterPro" id="IPR047610">
    <property type="entry name" value="ImuA_translesion"/>
</dbReference>
<evidence type="ECO:0000313" key="1">
    <source>
        <dbReference type="EMBL" id="MCC2617495.1"/>
    </source>
</evidence>
<dbReference type="InterPro" id="IPR004596">
    <property type="entry name" value="Cell_div_suppressor_SulA"/>
</dbReference>
<proteinExistence type="predicted"/>
<dbReference type="SUPFAM" id="SSF52540">
    <property type="entry name" value="P-loop containing nucleoside triphosphate hydrolases"/>
    <property type="match status" value="1"/>
</dbReference>
<gene>
    <name evidence="1" type="primary">imuA</name>
    <name evidence="1" type="ORF">LJ739_14675</name>
</gene>